<dbReference type="Pfam" id="PF25989">
    <property type="entry name" value="YknX_C"/>
    <property type="match status" value="1"/>
</dbReference>
<evidence type="ECO:0008006" key="6">
    <source>
        <dbReference type="Google" id="ProtNLM"/>
    </source>
</evidence>
<dbReference type="Pfam" id="PF25917">
    <property type="entry name" value="BSH_RND"/>
    <property type="match status" value="1"/>
</dbReference>
<dbReference type="PANTHER" id="PTHR30469:SF15">
    <property type="entry name" value="HLYD FAMILY OF SECRETION PROTEINS"/>
    <property type="match status" value="1"/>
</dbReference>
<feature type="domain" description="YknX-like C-terminal permuted SH3-like" evidence="3">
    <location>
        <begin position="292"/>
        <end position="359"/>
    </location>
</feature>
<dbReference type="SUPFAM" id="SSF111369">
    <property type="entry name" value="HlyD-like secretion proteins"/>
    <property type="match status" value="1"/>
</dbReference>
<keyword evidence="5" id="KW-1185">Reference proteome</keyword>
<dbReference type="Gene3D" id="2.40.30.170">
    <property type="match status" value="1"/>
</dbReference>
<dbReference type="NCBIfam" id="TIGR01730">
    <property type="entry name" value="RND_mfp"/>
    <property type="match status" value="1"/>
</dbReference>
<dbReference type="RefSeq" id="WP_345082153.1">
    <property type="nucleotide sequence ID" value="NZ_BAABFA010000011.1"/>
</dbReference>
<gene>
    <name evidence="4" type="ORF">GCM10023093_18950</name>
</gene>
<evidence type="ECO:0000313" key="5">
    <source>
        <dbReference type="Proteomes" id="UP001500067"/>
    </source>
</evidence>
<dbReference type="Proteomes" id="UP001500067">
    <property type="component" value="Unassembled WGS sequence"/>
</dbReference>
<evidence type="ECO:0000259" key="2">
    <source>
        <dbReference type="Pfam" id="PF25917"/>
    </source>
</evidence>
<protein>
    <recommendedName>
        <fullName evidence="6">Efflux RND transporter periplasmic adaptor subunit</fullName>
    </recommendedName>
</protein>
<comment type="caution">
    <text evidence="4">The sequence shown here is derived from an EMBL/GenBank/DDBJ whole genome shotgun (WGS) entry which is preliminary data.</text>
</comment>
<sequence>MKRSYLFLVPAIVLASCGGGSKDPAAELAALKKQRADIDAQITKLEAGKKEKNAKVTPVSVWELKPGTFNAFIEVQSQITGDEVVSAGARAQGTVTQVLVHVGQQVRKGQVLATLDNAIPDQQIKAMEPQIELAKALYEKQQKLWQQNIGTEVQLMSAKTNYENLLKQKAVAQAGKDLYNVVSPINGVVDAVGMKVGDQSMFSSIRIVNTSKLKAEANLGENYLGKVNVGDKATLIFPDMNDSLNTKVSYVSRAVDPLSRAFMVEIKLGDNKKLHPNMSCILRISNYENSSALVIPVSVIQKTAEGEMVYVVEGNTARSVIVKTGRNSNGKVEVLSGLKAGDKVVVAGFEDLDSGETVSIQ</sequence>
<evidence type="ECO:0000259" key="3">
    <source>
        <dbReference type="Pfam" id="PF25989"/>
    </source>
</evidence>
<dbReference type="InterPro" id="IPR058637">
    <property type="entry name" value="YknX-like_C"/>
</dbReference>
<comment type="similarity">
    <text evidence="1">Belongs to the membrane fusion protein (MFP) (TC 8.A.1) family.</text>
</comment>
<proteinExistence type="inferred from homology"/>
<dbReference type="PANTHER" id="PTHR30469">
    <property type="entry name" value="MULTIDRUG RESISTANCE PROTEIN MDTA"/>
    <property type="match status" value="1"/>
</dbReference>
<dbReference type="EMBL" id="BAABFA010000011">
    <property type="protein sequence ID" value="GAA4465920.1"/>
    <property type="molecule type" value="Genomic_DNA"/>
</dbReference>
<dbReference type="Gene3D" id="2.40.420.20">
    <property type="match status" value="1"/>
</dbReference>
<dbReference type="PROSITE" id="PS51257">
    <property type="entry name" value="PROKAR_LIPOPROTEIN"/>
    <property type="match status" value="1"/>
</dbReference>
<feature type="domain" description="Multidrug resistance protein MdtA-like barrel-sandwich hybrid" evidence="2">
    <location>
        <begin position="84"/>
        <end position="199"/>
    </location>
</feature>
<name>A0ABP8NEJ1_9BACT</name>
<dbReference type="InterPro" id="IPR006143">
    <property type="entry name" value="RND_pump_MFP"/>
</dbReference>
<reference evidence="5" key="1">
    <citation type="journal article" date="2019" name="Int. J. Syst. Evol. Microbiol.">
        <title>The Global Catalogue of Microorganisms (GCM) 10K type strain sequencing project: providing services to taxonomists for standard genome sequencing and annotation.</title>
        <authorList>
            <consortium name="The Broad Institute Genomics Platform"/>
            <consortium name="The Broad Institute Genome Sequencing Center for Infectious Disease"/>
            <person name="Wu L."/>
            <person name="Ma J."/>
        </authorList>
    </citation>
    <scope>NUCLEOTIDE SEQUENCE [LARGE SCALE GENOMIC DNA]</scope>
    <source>
        <strain evidence="5">JCM 32105</strain>
    </source>
</reference>
<organism evidence="4 5">
    <name type="scientific">Nemorincola caseinilytica</name>
    <dbReference type="NCBI Taxonomy" id="2054315"/>
    <lineage>
        <taxon>Bacteria</taxon>
        <taxon>Pseudomonadati</taxon>
        <taxon>Bacteroidota</taxon>
        <taxon>Chitinophagia</taxon>
        <taxon>Chitinophagales</taxon>
        <taxon>Chitinophagaceae</taxon>
        <taxon>Nemorincola</taxon>
    </lineage>
</organism>
<accession>A0ABP8NEJ1</accession>
<evidence type="ECO:0000256" key="1">
    <source>
        <dbReference type="ARBA" id="ARBA00009477"/>
    </source>
</evidence>
<dbReference type="InterPro" id="IPR058625">
    <property type="entry name" value="MdtA-like_BSH"/>
</dbReference>
<evidence type="ECO:0000313" key="4">
    <source>
        <dbReference type="EMBL" id="GAA4465920.1"/>
    </source>
</evidence>
<dbReference type="Gene3D" id="2.40.50.100">
    <property type="match status" value="1"/>
</dbReference>